<dbReference type="EMBL" id="MZGS01000014">
    <property type="protein sequence ID" value="PWB88085.1"/>
    <property type="molecule type" value="Genomic_DNA"/>
</dbReference>
<sequence>MAEQNKDIIPTQFIKKDFDLSKKIDSDFLNLIKDNFGNDVSVISLAILVNNPEDESKKELISFNYRNDKEQKNNEIIVDISNPNSFDKLRRIL</sequence>
<proteinExistence type="predicted"/>
<dbReference type="AlphaFoldDB" id="A0A315XP09"/>
<protein>
    <submittedName>
        <fullName evidence="1">Uncharacterized protein</fullName>
    </submittedName>
</protein>
<dbReference type="Proteomes" id="UP000251717">
    <property type="component" value="Unassembled WGS sequence"/>
</dbReference>
<organism evidence="1 2">
    <name type="scientific">Methanobrevibacter thaueri</name>
    <dbReference type="NCBI Taxonomy" id="190975"/>
    <lineage>
        <taxon>Archaea</taxon>
        <taxon>Methanobacteriati</taxon>
        <taxon>Methanobacteriota</taxon>
        <taxon>Methanomada group</taxon>
        <taxon>Methanobacteria</taxon>
        <taxon>Methanobacteriales</taxon>
        <taxon>Methanobacteriaceae</taxon>
        <taxon>Methanobrevibacter</taxon>
    </lineage>
</organism>
<reference evidence="1 2" key="1">
    <citation type="submission" date="2017-03" db="EMBL/GenBank/DDBJ databases">
        <title>Genome sequence of Methanobrevibacter thaueri.</title>
        <authorList>
            <person name="Poehlein A."/>
            <person name="Seedorf H."/>
            <person name="Daniel R."/>
        </authorList>
    </citation>
    <scope>NUCLEOTIDE SEQUENCE [LARGE SCALE GENOMIC DNA]</scope>
    <source>
        <strain evidence="1 2">DSM 11995</strain>
    </source>
</reference>
<dbReference type="RefSeq" id="WP_116591221.1">
    <property type="nucleotide sequence ID" value="NZ_MZGS01000014.1"/>
</dbReference>
<name>A0A315XP09_9EURY</name>
<evidence type="ECO:0000313" key="1">
    <source>
        <dbReference type="EMBL" id="PWB88085.1"/>
    </source>
</evidence>
<keyword evidence="2" id="KW-1185">Reference proteome</keyword>
<accession>A0A315XP09</accession>
<evidence type="ECO:0000313" key="2">
    <source>
        <dbReference type="Proteomes" id="UP000251717"/>
    </source>
</evidence>
<comment type="caution">
    <text evidence="1">The sequence shown here is derived from an EMBL/GenBank/DDBJ whole genome shotgun (WGS) entry which is preliminary data.</text>
</comment>
<gene>
    <name evidence="1" type="ORF">MBBTH_02290</name>
</gene>